<accession>A0A0F9JGF9</accession>
<proteinExistence type="predicted"/>
<gene>
    <name evidence="2" type="ORF">LCGC14_1531970</name>
</gene>
<comment type="caution">
    <text evidence="2">The sequence shown here is derived from an EMBL/GenBank/DDBJ whole genome shotgun (WGS) entry which is preliminary data.</text>
</comment>
<keyword evidence="1" id="KW-1133">Transmembrane helix</keyword>
<name>A0A0F9JGF9_9ZZZZ</name>
<dbReference type="EMBL" id="LAZR01011488">
    <property type="protein sequence ID" value="KKM61406.1"/>
    <property type="molecule type" value="Genomic_DNA"/>
</dbReference>
<feature type="transmembrane region" description="Helical" evidence="1">
    <location>
        <begin position="12"/>
        <end position="36"/>
    </location>
</feature>
<feature type="transmembrane region" description="Helical" evidence="1">
    <location>
        <begin position="42"/>
        <end position="59"/>
    </location>
</feature>
<dbReference type="AlphaFoldDB" id="A0A0F9JGF9"/>
<evidence type="ECO:0000313" key="2">
    <source>
        <dbReference type="EMBL" id="KKM61406.1"/>
    </source>
</evidence>
<sequence>MSLEQFERGFRKWCVIPLLNVSFIVVIFMFIALLFFYPEASFFEKLPGIAMMIVLMVFLPRLKQMELNT</sequence>
<keyword evidence="1" id="KW-0472">Membrane</keyword>
<organism evidence="2">
    <name type="scientific">marine sediment metagenome</name>
    <dbReference type="NCBI Taxonomy" id="412755"/>
    <lineage>
        <taxon>unclassified sequences</taxon>
        <taxon>metagenomes</taxon>
        <taxon>ecological metagenomes</taxon>
    </lineage>
</organism>
<reference evidence="2" key="1">
    <citation type="journal article" date="2015" name="Nature">
        <title>Complex archaea that bridge the gap between prokaryotes and eukaryotes.</title>
        <authorList>
            <person name="Spang A."/>
            <person name="Saw J.H."/>
            <person name="Jorgensen S.L."/>
            <person name="Zaremba-Niedzwiedzka K."/>
            <person name="Martijn J."/>
            <person name="Lind A.E."/>
            <person name="van Eijk R."/>
            <person name="Schleper C."/>
            <person name="Guy L."/>
            <person name="Ettema T.J."/>
        </authorList>
    </citation>
    <scope>NUCLEOTIDE SEQUENCE</scope>
</reference>
<keyword evidence="1" id="KW-0812">Transmembrane</keyword>
<protein>
    <submittedName>
        <fullName evidence="2">Uncharacterized protein</fullName>
    </submittedName>
</protein>
<evidence type="ECO:0000256" key="1">
    <source>
        <dbReference type="SAM" id="Phobius"/>
    </source>
</evidence>